<evidence type="ECO:0000313" key="3">
    <source>
        <dbReference type="EMBL" id="CAE7434612.1"/>
    </source>
</evidence>
<gene>
    <name evidence="3" type="primary">Enc1</name>
    <name evidence="3" type="ORF">SNAT2548_LOCUS23603</name>
</gene>
<dbReference type="Gene3D" id="2.120.10.80">
    <property type="entry name" value="Kelch-type beta propeller"/>
    <property type="match status" value="1"/>
</dbReference>
<dbReference type="SUPFAM" id="SSF117281">
    <property type="entry name" value="Kelch motif"/>
    <property type="match status" value="1"/>
</dbReference>
<dbReference type="SMART" id="SM00612">
    <property type="entry name" value="Kelch"/>
    <property type="match status" value="4"/>
</dbReference>
<dbReference type="PANTHER" id="PTHR24412:SF489">
    <property type="entry name" value="RING FINGER DOMAIN AND KELCH REPEAT-CONTAINING PROTEIN DDB_G0271372"/>
    <property type="match status" value="1"/>
</dbReference>
<dbReference type="InterPro" id="IPR037293">
    <property type="entry name" value="Gal_Oxidase_central_sf"/>
</dbReference>
<reference evidence="3" key="1">
    <citation type="submission" date="2021-02" db="EMBL/GenBank/DDBJ databases">
        <authorList>
            <person name="Dougan E. K."/>
            <person name="Rhodes N."/>
            <person name="Thang M."/>
            <person name="Chan C."/>
        </authorList>
    </citation>
    <scope>NUCLEOTIDE SEQUENCE</scope>
</reference>
<name>A0A812RET5_9DINO</name>
<dbReference type="Pfam" id="PF01344">
    <property type="entry name" value="Kelch_1"/>
    <property type="match status" value="1"/>
</dbReference>
<dbReference type="OrthoDB" id="191037at2759"/>
<dbReference type="InterPro" id="IPR006652">
    <property type="entry name" value="Kelch_1"/>
</dbReference>
<dbReference type="EMBL" id="CAJNDS010002327">
    <property type="protein sequence ID" value="CAE7434612.1"/>
    <property type="molecule type" value="Genomic_DNA"/>
</dbReference>
<sequence length="327" mass="35010">MPTRRAGSAAALLDDGRMMIIGGYDERGIAEGLLASCDIFDPVAGAWIEDGAAPLPRSRWGHGCASLQGKVYVVGGCSLQLDAPSQESFMETLRQCDIYLPKENRWIPTAPLQIARSGTRVVALGSRVLTAIGGCDDVFGRAETQPTVELYDVENQHWSVLQHRLTHPRTTAGAAAIDGKALLVVGGAPSYSTVEVYRVQTAADAGFAAREGEKVADLSDGRMGCQAAVLALPSPEKTYPVVERRCVVVVGGERCDEDVPEYQRIKQLAGVPVYDTQLGQWRKDDIVPPLPCPRTAVAVCVGLARPLMRSTQTTSCVPLPGTHKSTL</sequence>
<accession>A0A812RET5</accession>
<dbReference type="InterPro" id="IPR015915">
    <property type="entry name" value="Kelch-typ_b-propeller"/>
</dbReference>
<keyword evidence="1" id="KW-0880">Kelch repeat</keyword>
<dbReference type="AlphaFoldDB" id="A0A812RET5"/>
<dbReference type="Gene3D" id="2.130.10.80">
    <property type="entry name" value="Galactose oxidase/kelch, beta-propeller"/>
    <property type="match status" value="1"/>
</dbReference>
<keyword evidence="2" id="KW-0677">Repeat</keyword>
<proteinExistence type="predicted"/>
<evidence type="ECO:0000256" key="2">
    <source>
        <dbReference type="ARBA" id="ARBA00022737"/>
    </source>
</evidence>
<keyword evidence="4" id="KW-1185">Reference proteome</keyword>
<dbReference type="PANTHER" id="PTHR24412">
    <property type="entry name" value="KELCH PROTEIN"/>
    <property type="match status" value="1"/>
</dbReference>
<evidence type="ECO:0000256" key="1">
    <source>
        <dbReference type="ARBA" id="ARBA00022441"/>
    </source>
</evidence>
<dbReference type="Proteomes" id="UP000604046">
    <property type="component" value="Unassembled WGS sequence"/>
</dbReference>
<comment type="caution">
    <text evidence="3">The sequence shown here is derived from an EMBL/GenBank/DDBJ whole genome shotgun (WGS) entry which is preliminary data.</text>
</comment>
<organism evidence="3 4">
    <name type="scientific">Symbiodinium natans</name>
    <dbReference type="NCBI Taxonomy" id="878477"/>
    <lineage>
        <taxon>Eukaryota</taxon>
        <taxon>Sar</taxon>
        <taxon>Alveolata</taxon>
        <taxon>Dinophyceae</taxon>
        <taxon>Suessiales</taxon>
        <taxon>Symbiodiniaceae</taxon>
        <taxon>Symbiodinium</taxon>
    </lineage>
</organism>
<protein>
    <submittedName>
        <fullName evidence="3">Enc1 protein</fullName>
    </submittedName>
</protein>
<evidence type="ECO:0000313" key="4">
    <source>
        <dbReference type="Proteomes" id="UP000604046"/>
    </source>
</evidence>